<feature type="transmembrane region" description="Helical" evidence="1">
    <location>
        <begin position="228"/>
        <end position="248"/>
    </location>
</feature>
<organism evidence="3 4">
    <name type="scientific">Bradyrhizobium brasilense</name>
    <dbReference type="NCBI Taxonomy" id="1419277"/>
    <lineage>
        <taxon>Bacteria</taxon>
        <taxon>Pseudomonadati</taxon>
        <taxon>Pseudomonadota</taxon>
        <taxon>Alphaproteobacteria</taxon>
        <taxon>Hyphomicrobiales</taxon>
        <taxon>Nitrobacteraceae</taxon>
        <taxon>Bradyrhizobium</taxon>
    </lineage>
</organism>
<dbReference type="InterPro" id="IPR050879">
    <property type="entry name" value="Acyltransferase_3"/>
</dbReference>
<dbReference type="AlphaFoldDB" id="A0A1G7G580"/>
<evidence type="ECO:0000313" key="4">
    <source>
        <dbReference type="Proteomes" id="UP000199245"/>
    </source>
</evidence>
<protein>
    <submittedName>
        <fullName evidence="3">Beta-1,4-N-acetylglucosamine oligosaccharide 6-O-acetyltransferase NodX</fullName>
    </submittedName>
</protein>
<dbReference type="GO" id="GO:0016747">
    <property type="term" value="F:acyltransferase activity, transferring groups other than amino-acyl groups"/>
    <property type="evidence" value="ECO:0007669"/>
    <property type="project" value="InterPro"/>
</dbReference>
<gene>
    <name evidence="3" type="ORF">SAMN05216337_103651</name>
</gene>
<dbReference type="InterPro" id="IPR002656">
    <property type="entry name" value="Acyl_transf_3_dom"/>
</dbReference>
<dbReference type="Pfam" id="PF01757">
    <property type="entry name" value="Acyl_transf_3"/>
    <property type="match status" value="1"/>
</dbReference>
<keyword evidence="1" id="KW-1133">Transmembrane helix</keyword>
<accession>A0A1G7G580</accession>
<feature type="transmembrane region" description="Helical" evidence="1">
    <location>
        <begin position="59"/>
        <end position="81"/>
    </location>
</feature>
<evidence type="ECO:0000256" key="1">
    <source>
        <dbReference type="SAM" id="Phobius"/>
    </source>
</evidence>
<reference evidence="3 4" key="1">
    <citation type="submission" date="2016-10" db="EMBL/GenBank/DDBJ databases">
        <authorList>
            <person name="de Groot N.N."/>
        </authorList>
    </citation>
    <scope>NUCLEOTIDE SEQUENCE [LARGE SCALE GENOMIC DNA]</scope>
    <source>
        <strain evidence="3 4">R5</strain>
    </source>
</reference>
<feature type="transmembrane region" description="Helical" evidence="1">
    <location>
        <begin position="156"/>
        <end position="177"/>
    </location>
</feature>
<evidence type="ECO:0000313" key="3">
    <source>
        <dbReference type="EMBL" id="SDE83235.1"/>
    </source>
</evidence>
<dbReference type="EMBL" id="FMZW01000036">
    <property type="protein sequence ID" value="SDE83235.1"/>
    <property type="molecule type" value="Genomic_DNA"/>
</dbReference>
<feature type="transmembrane region" description="Helical" evidence="1">
    <location>
        <begin position="21"/>
        <end position="39"/>
    </location>
</feature>
<keyword evidence="1" id="KW-0472">Membrane</keyword>
<feature type="transmembrane region" description="Helical" evidence="1">
    <location>
        <begin position="282"/>
        <end position="300"/>
    </location>
</feature>
<feature type="transmembrane region" description="Helical" evidence="1">
    <location>
        <begin position="338"/>
        <end position="360"/>
    </location>
</feature>
<dbReference type="PANTHER" id="PTHR23028">
    <property type="entry name" value="ACETYLTRANSFERASE"/>
    <property type="match status" value="1"/>
</dbReference>
<sequence>MMLGHTIGSMLDRQKGFGPGFDFLRIALAISVVAAHAPYVAGGSGDGEQAWIAWFPHYAILVMFFALSGFLIAASGLRLSLREFLTNRGMRIIPALAVEIVLSALILGPIFTALPLSDYFTNFGTYKYFTNIIGLVNYVLPGVFSGNPAPEVNSSLWTVPFEYGCYALMTVFILFGLLRKPPLIVLGALVLVGIGLALVLAGHGAQPSQLPAGVAGTLHDRIFSTAPFLGRGAKLPVAFMLGIAIYLYRDRIPYNGWLLAACCALCAGAALLGPADWMSQPVLNLLIAPALVYITAYLGVSKLPRLPLISRGDYSYGIYLYGFPVQQVVRVWLPHAPVIVQFAIALLLITLFAAFSWHWIEKPILKLRSRFSFVARERLAPDDAAAPRQDIAPLAVAASAVRSRHSS</sequence>
<feature type="transmembrane region" description="Helical" evidence="1">
    <location>
        <begin position="183"/>
        <end position="201"/>
    </location>
</feature>
<dbReference type="GO" id="GO:0000271">
    <property type="term" value="P:polysaccharide biosynthetic process"/>
    <property type="evidence" value="ECO:0007669"/>
    <property type="project" value="TreeGrafter"/>
</dbReference>
<dbReference type="GO" id="GO:0016020">
    <property type="term" value="C:membrane"/>
    <property type="evidence" value="ECO:0007669"/>
    <property type="project" value="TreeGrafter"/>
</dbReference>
<proteinExistence type="predicted"/>
<evidence type="ECO:0000259" key="2">
    <source>
        <dbReference type="Pfam" id="PF01757"/>
    </source>
</evidence>
<keyword evidence="1" id="KW-0812">Transmembrane</keyword>
<dbReference type="RefSeq" id="WP_092087703.1">
    <property type="nucleotide sequence ID" value="NZ_JACMYN010000157.1"/>
</dbReference>
<feature type="transmembrane region" description="Helical" evidence="1">
    <location>
        <begin position="93"/>
        <end position="114"/>
    </location>
</feature>
<dbReference type="PANTHER" id="PTHR23028:SF53">
    <property type="entry name" value="ACYL_TRANSF_3 DOMAIN-CONTAINING PROTEIN"/>
    <property type="match status" value="1"/>
</dbReference>
<keyword evidence="3" id="KW-0808">Transferase</keyword>
<feature type="domain" description="Acyltransferase 3" evidence="2">
    <location>
        <begin position="20"/>
        <end position="354"/>
    </location>
</feature>
<feature type="transmembrane region" description="Helical" evidence="1">
    <location>
        <begin position="254"/>
        <end position="275"/>
    </location>
</feature>
<name>A0A1G7G580_9BRAD</name>
<dbReference type="Proteomes" id="UP000199245">
    <property type="component" value="Unassembled WGS sequence"/>
</dbReference>